<dbReference type="SUPFAM" id="SSF52540">
    <property type="entry name" value="P-loop containing nucleoside triphosphate hydrolases"/>
    <property type="match status" value="1"/>
</dbReference>
<dbReference type="Gene3D" id="3.40.50.300">
    <property type="entry name" value="P-loop containing nucleotide triphosphate hydrolases"/>
    <property type="match status" value="1"/>
</dbReference>
<gene>
    <name evidence="1" type="ORF">METZ01_LOCUS15007</name>
</gene>
<evidence type="ECO:0008006" key="2">
    <source>
        <dbReference type="Google" id="ProtNLM"/>
    </source>
</evidence>
<dbReference type="AlphaFoldDB" id="A0A381P989"/>
<dbReference type="EMBL" id="UINC01000851">
    <property type="protein sequence ID" value="SUZ62153.1"/>
    <property type="molecule type" value="Genomic_DNA"/>
</dbReference>
<proteinExistence type="predicted"/>
<protein>
    <recommendedName>
        <fullName evidence="2">Phosphoribulokinase/uridine kinase domain-containing protein</fullName>
    </recommendedName>
</protein>
<evidence type="ECO:0000313" key="1">
    <source>
        <dbReference type="EMBL" id="SUZ62153.1"/>
    </source>
</evidence>
<reference evidence="1" key="1">
    <citation type="submission" date="2018-05" db="EMBL/GenBank/DDBJ databases">
        <authorList>
            <person name="Lanie J.A."/>
            <person name="Ng W.-L."/>
            <person name="Kazmierczak K.M."/>
            <person name="Andrzejewski T.M."/>
            <person name="Davidsen T.M."/>
            <person name="Wayne K.J."/>
            <person name="Tettelin H."/>
            <person name="Glass J.I."/>
            <person name="Rusch D."/>
            <person name="Podicherti R."/>
            <person name="Tsui H.-C.T."/>
            <person name="Winkler M.E."/>
        </authorList>
    </citation>
    <scope>NUCLEOTIDE SEQUENCE</scope>
</reference>
<dbReference type="InterPro" id="IPR027417">
    <property type="entry name" value="P-loop_NTPase"/>
</dbReference>
<name>A0A381P989_9ZZZZ</name>
<sequence length="291" mass="33793">MNELAKNLEISSVSNSFFTEIVIPLTSFFNSLEKRDHPYFICFTGGQGSGKTTLSEFVQLALQEGYKKKSLGFSIDDIYKTPEEREDLAKSIHPLCKVRGVPGTHDVKLGLDTLNSLVHAQPSTLTSIPSFSKPLDQHYPKETWREYKGKPDFIFFDAWCGGARPVSTENWKPPMNILEKEEDPKGIWSKWSNTELAGDYQILFERFDLLLMIKVPSMEHVYESRWLQEQTLAKTLKDPEIKKKIMNKQEVFRFVMHYERLTRYILEEMPSFADIVLERDKVFNFSFLKTP</sequence>
<accession>A0A381P989</accession>
<organism evidence="1">
    <name type="scientific">marine metagenome</name>
    <dbReference type="NCBI Taxonomy" id="408172"/>
    <lineage>
        <taxon>unclassified sequences</taxon>
        <taxon>metagenomes</taxon>
        <taxon>ecological metagenomes</taxon>
    </lineage>
</organism>